<protein>
    <submittedName>
        <fullName evidence="1">Uncharacterized protein</fullName>
    </submittedName>
</protein>
<evidence type="ECO:0000313" key="2">
    <source>
        <dbReference type="Proteomes" id="UP000003344"/>
    </source>
</evidence>
<comment type="caution">
    <text evidence="1">The sequence shown here is derived from an EMBL/GenBank/DDBJ whole genome shotgun (WGS) entry which is preliminary data.</text>
</comment>
<sequence>MTLYTSKGRLKPQFVFSDDLNLSLSFYSSPAFAFRVHFLHLKK</sequence>
<name>D2ZTY0_NEIM2</name>
<dbReference type="AlphaFoldDB" id="D2ZTY0"/>
<evidence type="ECO:0000313" key="1">
    <source>
        <dbReference type="EMBL" id="EFC89650.1"/>
    </source>
</evidence>
<proteinExistence type="predicted"/>
<dbReference type="STRING" id="546266.NEIMUCOT_04068"/>
<gene>
    <name evidence="1" type="ORF">NEIMUCOT_04068</name>
</gene>
<dbReference type="Proteomes" id="UP000003344">
    <property type="component" value="Unassembled WGS sequence"/>
</dbReference>
<accession>D2ZTY0</accession>
<reference evidence="1 2" key="1">
    <citation type="submission" date="2009-10" db="EMBL/GenBank/DDBJ databases">
        <authorList>
            <person name="Weinstock G."/>
            <person name="Sodergren E."/>
            <person name="Clifton S."/>
            <person name="Fulton L."/>
            <person name="Fulton B."/>
            <person name="Courtney L."/>
            <person name="Fronick C."/>
            <person name="Harrison M."/>
            <person name="Strong C."/>
            <person name="Farmer C."/>
            <person name="Delahaunty K."/>
            <person name="Markovic C."/>
            <person name="Hall O."/>
            <person name="Minx P."/>
            <person name="Tomlinson C."/>
            <person name="Mitreva M."/>
            <person name="Nelson J."/>
            <person name="Hou S."/>
            <person name="Wollam A."/>
            <person name="Pepin K.H."/>
            <person name="Johnson M."/>
            <person name="Bhonagiri V."/>
            <person name="Nash W.E."/>
            <person name="Warren W."/>
            <person name="Chinwalla A."/>
            <person name="Mardis E.R."/>
            <person name="Wilson R.K."/>
        </authorList>
    </citation>
    <scope>NUCLEOTIDE SEQUENCE [LARGE SCALE GENOMIC DNA]</scope>
    <source>
        <strain evidence="2">ATCC 25996 / DSM 4631 / NCTC 10774 / M26</strain>
    </source>
</reference>
<dbReference type="EMBL" id="ACDX02000002">
    <property type="protein sequence ID" value="EFC89650.1"/>
    <property type="molecule type" value="Genomic_DNA"/>
</dbReference>
<organism evidence="1 2">
    <name type="scientific">Neisseria mucosa (strain ATCC 25996 / DSM 4631 / NCTC 10774 / M26)</name>
    <dbReference type="NCBI Taxonomy" id="546266"/>
    <lineage>
        <taxon>Bacteria</taxon>
        <taxon>Pseudomonadati</taxon>
        <taxon>Pseudomonadota</taxon>
        <taxon>Betaproteobacteria</taxon>
        <taxon>Neisseriales</taxon>
        <taxon>Neisseriaceae</taxon>
        <taxon>Neisseria</taxon>
    </lineage>
</organism>